<dbReference type="Proteomes" id="UP001108280">
    <property type="component" value="Chromosome 3"/>
</dbReference>
<feature type="compositionally biased region" description="Basic and acidic residues" evidence="2">
    <location>
        <begin position="311"/>
        <end position="320"/>
    </location>
</feature>
<evidence type="ECO:0000256" key="1">
    <source>
        <dbReference type="ARBA" id="ARBA00035009"/>
    </source>
</evidence>
<dbReference type="PANTHER" id="PTHR21859">
    <property type="entry name" value="ACROSOME-SPECIFIC PROTEIN"/>
    <property type="match status" value="1"/>
</dbReference>
<feature type="compositionally biased region" description="Basic and acidic residues" evidence="2">
    <location>
        <begin position="584"/>
        <end position="600"/>
    </location>
</feature>
<accession>A0A9J7K6F4</accession>
<evidence type="ECO:0000256" key="2">
    <source>
        <dbReference type="SAM" id="MobiDB-lite"/>
    </source>
</evidence>
<gene>
    <name evidence="5" type="primary">LOC100772041</name>
</gene>
<feature type="region of interest" description="Disordered" evidence="2">
    <location>
        <begin position="559"/>
        <end position="655"/>
    </location>
</feature>
<feature type="region of interest" description="Disordered" evidence="2">
    <location>
        <begin position="260"/>
        <end position="294"/>
    </location>
</feature>
<proteinExistence type="inferred from homology"/>
<reference evidence="4" key="2">
    <citation type="journal article" date="2020" name="Biotechnol. Bioeng.">
        <title>Chromosome-scale scaffolds for the Chinese hamster reference genome assembly to facilitate the study of the CHO epigenome.</title>
        <authorList>
            <person name="Hilliard W."/>
            <person name="MacDonald M."/>
            <person name="Lee K.H."/>
        </authorList>
    </citation>
    <scope>NUCLEOTIDE SEQUENCE [LARGE SCALE GENOMIC DNA]</scope>
    <source>
        <strain evidence="4">17A/GY</strain>
    </source>
</reference>
<sequence>MPLNNSGKISGSIAGPKNLEVSLPLGSGKGNSGDPHLLQQPSHSKTSEDQSGIKDKQLFWGPSCLHSESLKHEPEATHTAHFNRMAKTPTGNESLACTQPAPLPWLERDQQVWLLTLAESQTKPDSHSKSEALQPQIQWPLFSPLSQLRTCGVHFHRPSDGAQPLSQSEIHQLEYNLLQKALESVLGLPTVTQRSQESFCPPPPKVFLMRKSLKICDPKSILLGDFPLTREVRRKLEHHLRKRLIQHLWGLPNRVQDSLSLMSPHPEPSEFPEMQSSHGPWISLSKHNGSRHPSSFKLIQSESFHKKILETHPLREKDMPIQRQGPGTDQKDHLQRDSPAATMSREGSDSETDPELQPWILSGKFAKPSWVKKGQKKCETFLQEQLSRKTEEMKGGEIPGTKDRGPHSNNIAQPPPETQPRQLKDLAPLAGEEDPLKNHQHSLSISPSKEKILEEHIKTFGRRMSFGLPKRVEESLESYKTKVEPSHPPSQFHAASHAVSAVNSAQTSRFQQRNTSGDGMRTLNFTPIQEVSLPASWPGSQIRPASEIKVFVDKDLSTAQSGREPIQPWTPGMVDKGSLQQSGSDHRHSPELPMRPDRPTVPHNPRTSDYKSQVSRGVVLHSESRPPIQAAGLPDVPSASEEKTSKPQGPSSGDMVASQVLRVHLPTARVGIEAGQSSWFPANVSGKCQNKGCPPAAKRVSPLGGGDAGLGTSQTRGKRLSVQARAPEETHGHTSSPVQSRRGQPLENQFTSQVKCFLQWVSPGRKHKGQERSLAKGSFSSPPVKGTSLIKGRCEFYENIEALKYVRDPGVILRKPLGHRQGTVIPCPQAPVPPFMGSEETQQEVQLLAQSEPVQRYLSCWQAACSQVQRAEACSPGQGQTVPKRCGTAGKAEMVTSPMQAPQGSRVPPKSCL</sequence>
<reference evidence="5" key="3">
    <citation type="submission" date="2025-08" db="UniProtKB">
        <authorList>
            <consortium name="RefSeq"/>
        </authorList>
    </citation>
    <scope>IDENTIFICATION</scope>
    <source>
        <strain evidence="5">17A/GY</strain>
        <tissue evidence="5">Liver</tissue>
    </source>
</reference>
<protein>
    <submittedName>
        <fullName evidence="5">Spermatogenesis-associated protein 31D1-like isoform X2</fullName>
    </submittedName>
</protein>
<evidence type="ECO:0000313" key="5">
    <source>
        <dbReference type="RefSeq" id="XP_035297630.1"/>
    </source>
</evidence>
<dbReference type="KEGG" id="cge:100772041"/>
<dbReference type="GeneID" id="100772041"/>
<dbReference type="PANTHER" id="PTHR21859:SF61">
    <property type="entry name" value="SPERMATOGENESIS ASSOCIATED 31 SUBFAMILY D, MEMBER 1A"/>
    <property type="match status" value="1"/>
</dbReference>
<feature type="compositionally biased region" description="Polar residues" evidence="2">
    <location>
        <begin position="733"/>
        <end position="746"/>
    </location>
</feature>
<dbReference type="Pfam" id="PF14650">
    <property type="entry name" value="FAM75"/>
    <property type="match status" value="1"/>
</dbReference>
<evidence type="ECO:0000313" key="4">
    <source>
        <dbReference type="Proteomes" id="UP001108280"/>
    </source>
</evidence>
<evidence type="ECO:0000259" key="3">
    <source>
        <dbReference type="Pfam" id="PF14650"/>
    </source>
</evidence>
<dbReference type="AlphaFoldDB" id="A0A9J7K6F4"/>
<feature type="compositionally biased region" description="Basic and acidic residues" evidence="2">
    <location>
        <begin position="386"/>
        <end position="406"/>
    </location>
</feature>
<dbReference type="RefSeq" id="XP_035297630.1">
    <property type="nucleotide sequence ID" value="XM_035441739.1"/>
</dbReference>
<comment type="similarity">
    <text evidence="1">Belongs to the SPATA31 family.</text>
</comment>
<feature type="region of interest" description="Disordered" evidence="2">
    <location>
        <begin position="698"/>
        <end position="746"/>
    </location>
</feature>
<feature type="region of interest" description="Disordered" evidence="2">
    <location>
        <begin position="385"/>
        <end position="422"/>
    </location>
</feature>
<dbReference type="InterPro" id="IPR039509">
    <property type="entry name" value="SPATA31"/>
</dbReference>
<feature type="compositionally biased region" description="Polar residues" evidence="2">
    <location>
        <begin position="285"/>
        <end position="294"/>
    </location>
</feature>
<reference evidence="4" key="1">
    <citation type="journal article" date="2018" name="Biotechnol. Bioeng.">
        <title>A reference genome of the Chinese hamster based on a hybrid assembly strategy.</title>
        <authorList>
            <person name="Rupp O."/>
            <person name="MacDonald M.L."/>
            <person name="Li S."/>
            <person name="Dhiman H."/>
            <person name="Polson S."/>
            <person name="Griep S."/>
            <person name="Heffner K."/>
            <person name="Hernandez I."/>
            <person name="Brinkrolf K."/>
            <person name="Jadhav V."/>
            <person name="Samoudi M."/>
            <person name="Hao H."/>
            <person name="Kingham B."/>
            <person name="Goesmann A."/>
            <person name="Betenbaugh M.J."/>
            <person name="Lewis N.E."/>
            <person name="Borth N."/>
            <person name="Lee K.H."/>
        </authorList>
    </citation>
    <scope>NUCLEOTIDE SEQUENCE [LARGE SCALE GENOMIC DNA]</scope>
    <source>
        <strain evidence="4">17A/GY</strain>
    </source>
</reference>
<feature type="compositionally biased region" description="Polar residues" evidence="2">
    <location>
        <begin position="605"/>
        <end position="615"/>
    </location>
</feature>
<organism evidence="4 5">
    <name type="scientific">Cricetulus griseus</name>
    <name type="common">Chinese hamster</name>
    <name type="synonym">Cricetulus barabensis griseus</name>
    <dbReference type="NCBI Taxonomy" id="10029"/>
    <lineage>
        <taxon>Eukaryota</taxon>
        <taxon>Metazoa</taxon>
        <taxon>Chordata</taxon>
        <taxon>Craniata</taxon>
        <taxon>Vertebrata</taxon>
        <taxon>Euteleostomi</taxon>
        <taxon>Mammalia</taxon>
        <taxon>Eutheria</taxon>
        <taxon>Euarchontoglires</taxon>
        <taxon>Glires</taxon>
        <taxon>Rodentia</taxon>
        <taxon>Myomorpha</taxon>
        <taxon>Muroidea</taxon>
        <taxon>Cricetidae</taxon>
        <taxon>Cricetinae</taxon>
        <taxon>Cricetulus</taxon>
    </lineage>
</organism>
<keyword evidence="4" id="KW-1185">Reference proteome</keyword>
<feature type="region of interest" description="Disordered" evidence="2">
    <location>
        <begin position="1"/>
        <end position="51"/>
    </location>
</feature>
<name>A0A9J7K6F4_CRIGR</name>
<feature type="region of interest" description="Disordered" evidence="2">
    <location>
        <begin position="311"/>
        <end position="361"/>
    </location>
</feature>
<feature type="domain" description="SPATA31" evidence="3">
    <location>
        <begin position="39"/>
        <end position="401"/>
    </location>
</feature>
<dbReference type="OrthoDB" id="9633439at2759"/>